<dbReference type="InterPro" id="IPR021320">
    <property type="entry name" value="DUF2905"/>
</dbReference>
<dbReference type="Proteomes" id="UP000644147">
    <property type="component" value="Unassembled WGS sequence"/>
</dbReference>
<protein>
    <submittedName>
        <fullName evidence="2">DUF2905 domain-containing protein</fullName>
    </submittedName>
</protein>
<evidence type="ECO:0000313" key="2">
    <source>
        <dbReference type="EMBL" id="MBK0402435.1"/>
    </source>
</evidence>
<keyword evidence="1" id="KW-0472">Membrane</keyword>
<dbReference type="RefSeq" id="WP_200505180.1">
    <property type="nucleotide sequence ID" value="NZ_JAEHFX010000002.1"/>
</dbReference>
<keyword evidence="1" id="KW-1133">Transmembrane helix</keyword>
<feature type="transmembrane region" description="Helical" evidence="1">
    <location>
        <begin position="46"/>
        <end position="69"/>
    </location>
</feature>
<evidence type="ECO:0000256" key="1">
    <source>
        <dbReference type="SAM" id="Phobius"/>
    </source>
</evidence>
<organism evidence="2 3">
    <name type="scientific">Adhaeribacter terrigena</name>
    <dbReference type="NCBI Taxonomy" id="2793070"/>
    <lineage>
        <taxon>Bacteria</taxon>
        <taxon>Pseudomonadati</taxon>
        <taxon>Bacteroidota</taxon>
        <taxon>Cytophagia</taxon>
        <taxon>Cytophagales</taxon>
        <taxon>Hymenobacteraceae</taxon>
        <taxon>Adhaeribacter</taxon>
    </lineage>
</organism>
<evidence type="ECO:0000313" key="3">
    <source>
        <dbReference type="Proteomes" id="UP000644147"/>
    </source>
</evidence>
<proteinExistence type="predicted"/>
<comment type="caution">
    <text evidence="2">The sequence shown here is derived from an EMBL/GenBank/DDBJ whole genome shotgun (WGS) entry which is preliminary data.</text>
</comment>
<dbReference type="EMBL" id="JAEHFX010000002">
    <property type="protein sequence ID" value="MBK0402435.1"/>
    <property type="molecule type" value="Genomic_DNA"/>
</dbReference>
<dbReference type="PANTHER" id="PTHR36443:SF1">
    <property type="entry name" value="BSR5223 PROTEIN"/>
    <property type="match status" value="1"/>
</dbReference>
<sequence>MPGLGKILVLAGIGLALLGLLIWLLGDKLHWFGNLPGDVRYESKNVRVYFPWVTMLLLSILISVIMWLVRRFF</sequence>
<name>A0ABS1BZA1_9BACT</name>
<dbReference type="PANTHER" id="PTHR36443">
    <property type="entry name" value="BSR5223 PROTEIN"/>
    <property type="match status" value="1"/>
</dbReference>
<keyword evidence="1" id="KW-0812">Transmembrane</keyword>
<feature type="transmembrane region" description="Helical" evidence="1">
    <location>
        <begin position="7"/>
        <end position="26"/>
    </location>
</feature>
<keyword evidence="3" id="KW-1185">Reference proteome</keyword>
<gene>
    <name evidence="2" type="ORF">I5M27_05525</name>
</gene>
<dbReference type="Pfam" id="PF11146">
    <property type="entry name" value="DUF2905"/>
    <property type="match status" value="1"/>
</dbReference>
<reference evidence="2 3" key="1">
    <citation type="submission" date="2020-12" db="EMBL/GenBank/DDBJ databases">
        <title>Bacterial novel species Adhaeribacter sp. BT258 isolated from soil.</title>
        <authorList>
            <person name="Jung H.-Y."/>
        </authorList>
    </citation>
    <scope>NUCLEOTIDE SEQUENCE [LARGE SCALE GENOMIC DNA]</scope>
    <source>
        <strain evidence="2 3">BT258</strain>
    </source>
</reference>
<accession>A0ABS1BZA1</accession>